<dbReference type="EMBL" id="AFZD01000021">
    <property type="protein sequence ID" value="EHL09423.1"/>
    <property type="molecule type" value="Genomic_DNA"/>
</dbReference>
<reference evidence="3 4" key="1">
    <citation type="submission" date="2011-08" db="EMBL/GenBank/DDBJ databases">
        <title>The Genome Sequence of Oribacterium sp. ACB7.</title>
        <authorList>
            <consortium name="The Broad Institute Genome Sequencing Platform"/>
            <person name="Earl A."/>
            <person name="Ward D."/>
            <person name="Feldgarden M."/>
            <person name="Gevers D."/>
            <person name="Sizova M."/>
            <person name="Hazen A."/>
            <person name="Epstein S."/>
            <person name="Young S.K."/>
            <person name="Zeng Q."/>
            <person name="Gargeya S."/>
            <person name="Fitzgerald M."/>
            <person name="Haas B."/>
            <person name="Abouelleil A."/>
            <person name="Alvarado L."/>
            <person name="Arachchi H.M."/>
            <person name="Berlin A."/>
            <person name="Brown A."/>
            <person name="Chapman S.B."/>
            <person name="Chen Z."/>
            <person name="Dunbar C."/>
            <person name="Freedman E."/>
            <person name="Gearin G."/>
            <person name="Gellesch M."/>
            <person name="Goldberg J."/>
            <person name="Griggs A."/>
            <person name="Gujja S."/>
            <person name="Heiman D."/>
            <person name="Howarth C."/>
            <person name="Larson L."/>
            <person name="Lui A."/>
            <person name="MacDonald P.J.P."/>
            <person name="Montmayeur A."/>
            <person name="Murphy C."/>
            <person name="Neiman D."/>
            <person name="Pearson M."/>
            <person name="Priest M."/>
            <person name="Roberts A."/>
            <person name="Saif S."/>
            <person name="Shea T."/>
            <person name="Shenoy N."/>
            <person name="Sisk P."/>
            <person name="Stolte C."/>
            <person name="Sykes S."/>
            <person name="Wortman J."/>
            <person name="Nusbaum C."/>
            <person name="Birren B."/>
        </authorList>
    </citation>
    <scope>NUCLEOTIDE SEQUENCE [LARGE SCALE GENOMIC DNA]</scope>
    <source>
        <strain evidence="3 4">ACB7</strain>
    </source>
</reference>
<feature type="transmembrane region" description="Helical" evidence="2">
    <location>
        <begin position="183"/>
        <end position="206"/>
    </location>
</feature>
<evidence type="ECO:0000256" key="2">
    <source>
        <dbReference type="SAM" id="Phobius"/>
    </source>
</evidence>
<evidence type="ECO:0000256" key="1">
    <source>
        <dbReference type="SAM" id="Coils"/>
    </source>
</evidence>
<feature type="transmembrane region" description="Helical" evidence="2">
    <location>
        <begin position="212"/>
        <end position="229"/>
    </location>
</feature>
<evidence type="ECO:0008006" key="5">
    <source>
        <dbReference type="Google" id="ProtNLM"/>
    </source>
</evidence>
<protein>
    <recommendedName>
        <fullName evidence="5">ATPase P</fullName>
    </recommendedName>
</protein>
<comment type="caution">
    <text evidence="3">The sequence shown here is derived from an EMBL/GenBank/DDBJ whole genome shotgun (WGS) entry which is preliminary data.</text>
</comment>
<dbReference type="AlphaFoldDB" id="G9WX90"/>
<keyword evidence="4" id="KW-1185">Reference proteome</keyword>
<sequence>MNFPLSEKKLEKDVLKKDKREAKHIGPIGIGEKALYLNSFYIDRMYYIPIEAIERVYKRVAMSKGGFSGKGIFASLSYLVVEYDGGKEKACLIRKEWRVDEALSEIRKRFPHLPTMSKRAEESLRREEEEEKAKLLPKLSEEAEKAVSEIEEADRLLQEREELCKNLAVRAKQERMVQSTNPYYGHFALLLFFGGLLCLLSAGIFYKNGDQSHAIVLFGFFLMLFLVGFRVRPTGRQNKEEVEREYEESIRKMKDSLPEDFPIPARYAHPVCLLWMKQNILEGKAETLASSYELLKKELKELDSTKQVSQKVYDWLVVIKPMFMAAEYRDE</sequence>
<dbReference type="PATRIC" id="fig|796944.3.peg.2219"/>
<dbReference type="HOGENOM" id="CLU_820638_0_0_9"/>
<proteinExistence type="predicted"/>
<dbReference type="Proteomes" id="UP000003527">
    <property type="component" value="Unassembled WGS sequence"/>
</dbReference>
<keyword evidence="2" id="KW-0472">Membrane</keyword>
<evidence type="ECO:0000313" key="3">
    <source>
        <dbReference type="EMBL" id="EHL09423.1"/>
    </source>
</evidence>
<name>G9WX90_9FIRM</name>
<organism evidence="3 4">
    <name type="scientific">Oribacterium asaccharolyticum ACB7</name>
    <dbReference type="NCBI Taxonomy" id="796944"/>
    <lineage>
        <taxon>Bacteria</taxon>
        <taxon>Bacillati</taxon>
        <taxon>Bacillota</taxon>
        <taxon>Clostridia</taxon>
        <taxon>Lachnospirales</taxon>
        <taxon>Lachnospiraceae</taxon>
        <taxon>Oribacterium</taxon>
    </lineage>
</organism>
<keyword evidence="2" id="KW-0812">Transmembrane</keyword>
<keyword evidence="2" id="KW-1133">Transmembrane helix</keyword>
<feature type="coiled-coil region" evidence="1">
    <location>
        <begin position="136"/>
        <end position="170"/>
    </location>
</feature>
<accession>G9WX90</accession>
<dbReference type="RefSeq" id="WP_009537229.1">
    <property type="nucleotide sequence ID" value="NZ_JH414505.1"/>
</dbReference>
<evidence type="ECO:0000313" key="4">
    <source>
        <dbReference type="Proteomes" id="UP000003527"/>
    </source>
</evidence>
<keyword evidence="1" id="KW-0175">Coiled coil</keyword>
<gene>
    <name evidence="3" type="ORF">HMPREF9624_01464</name>
</gene>